<organism evidence="3 4">
    <name type="scientific">Arctia plantaginis</name>
    <name type="common">Wood tiger moth</name>
    <name type="synonym">Phalaena plantaginis</name>
    <dbReference type="NCBI Taxonomy" id="874455"/>
    <lineage>
        <taxon>Eukaryota</taxon>
        <taxon>Metazoa</taxon>
        <taxon>Ecdysozoa</taxon>
        <taxon>Arthropoda</taxon>
        <taxon>Hexapoda</taxon>
        <taxon>Insecta</taxon>
        <taxon>Pterygota</taxon>
        <taxon>Neoptera</taxon>
        <taxon>Endopterygota</taxon>
        <taxon>Lepidoptera</taxon>
        <taxon>Glossata</taxon>
        <taxon>Ditrysia</taxon>
        <taxon>Noctuoidea</taxon>
        <taxon>Erebidae</taxon>
        <taxon>Arctiinae</taxon>
        <taxon>Arctia</taxon>
    </lineage>
</organism>
<proteinExistence type="predicted"/>
<dbReference type="InterPro" id="IPR043128">
    <property type="entry name" value="Rev_trsase/Diguanyl_cyclase"/>
</dbReference>
<evidence type="ECO:0000313" key="4">
    <source>
        <dbReference type="Proteomes" id="UP000494256"/>
    </source>
</evidence>
<evidence type="ECO:0000256" key="1">
    <source>
        <dbReference type="SAM" id="MobiDB-lite"/>
    </source>
</evidence>
<sequence>MQASPIKTVLERCDSASPAQNAVEPEQDTMDPTMEPPLELLSALGASTSATPEFGANVHDSVANLWTPILKKGLPSEEKDKLVKEYLPPGNCTLLQAPKLNAEISAAATDMVKGRDKKLLKFQQQLGVGTAAIGRGIDTLLKSNNKVLALTQISDGCRFLTDLHYLLSKDRIKLVSHGLEKNFLTVIQDAERDETLFGNSLSERIKASLAISKQSAQIKATTNQRAGINPMQSHITRPSQGNWSGPPRYPTNRGGAGRSAEVNNGSTTTPGLSTSCSNTIKSAQAVQATCSSTITQAVIQISTPNCDLSYIESFEMLEAINKLLDLGAISRCIPSHGQFISKTFLAPKPDGSKRVILNLKPLNKFVEKTHFKMEDYRTAVKLIPKGGYLATIDLKEAFLLVPITESDRKYLRFNFRDPISNKLITYEFNAMPYGLSVAPRVFTKIMKEVIAYLRKQGHKSVVYLDDMLCIGNNYDVCLTNVQETLRLLECLGFIVNYTKSLLTPSQKCKFLGFLYNTENLTLSLPPDKRHNIRKLIQKYSRLPRCTIRDYAQLIGVLIAACPAVRYGFLYTKILERQKFILLQQYNHNYEAKLNLPKCILDDLNWWLKNILTTSCPMRTIHHKKEIFTDASRTGWGAVCNEEKISGNWRTNELEHHINYLELLAAFLGLKSFASDEKNSTILLRIDNTTAISYINRMGGIQFPHLNDLTRSIWQWCEKRNIWLFASYVNTKENCADAESRKINPDTEWNLSDKAFGAIIQHFGYPEIDLFASRSNAKCKMFASWKQEPDSYTVDAFTINWQLKYFYAFPPFSLILKCLRKIIDDKATESTILSTTNLPWVSRDYPDSIHAPRHATRDTRLNASIPVGQHR</sequence>
<feature type="region of interest" description="Disordered" evidence="1">
    <location>
        <begin position="1"/>
        <end position="35"/>
    </location>
</feature>
<feature type="domain" description="Reverse transcriptase" evidence="2">
    <location>
        <begin position="327"/>
        <end position="515"/>
    </location>
</feature>
<dbReference type="Gene3D" id="3.30.70.270">
    <property type="match status" value="1"/>
</dbReference>
<gene>
    <name evidence="3" type="ORF">APLA_LOCUS7250</name>
</gene>
<accession>A0A8S0ZW19</accession>
<feature type="region of interest" description="Disordered" evidence="1">
    <location>
        <begin position="231"/>
        <end position="271"/>
    </location>
</feature>
<dbReference type="InterPro" id="IPR043502">
    <property type="entry name" value="DNA/RNA_pol_sf"/>
</dbReference>
<dbReference type="PANTHER" id="PTHR33050">
    <property type="entry name" value="REVERSE TRANSCRIPTASE DOMAIN-CONTAINING PROTEIN"/>
    <property type="match status" value="1"/>
</dbReference>
<protein>
    <recommendedName>
        <fullName evidence="2">Reverse transcriptase domain-containing protein</fullName>
    </recommendedName>
</protein>
<evidence type="ECO:0000259" key="2">
    <source>
        <dbReference type="PROSITE" id="PS50878"/>
    </source>
</evidence>
<dbReference type="PANTHER" id="PTHR33050:SF7">
    <property type="entry name" value="RIBONUCLEASE H"/>
    <property type="match status" value="1"/>
</dbReference>
<dbReference type="Gene3D" id="3.10.10.10">
    <property type="entry name" value="HIV Type 1 Reverse Transcriptase, subunit A, domain 1"/>
    <property type="match status" value="1"/>
</dbReference>
<dbReference type="SUPFAM" id="SSF56672">
    <property type="entry name" value="DNA/RNA polymerases"/>
    <property type="match status" value="1"/>
</dbReference>
<dbReference type="EMBL" id="CADEBD010000300">
    <property type="protein sequence ID" value="CAB3236153.1"/>
    <property type="molecule type" value="Genomic_DNA"/>
</dbReference>
<dbReference type="AlphaFoldDB" id="A0A8S0ZW19"/>
<dbReference type="InterPro" id="IPR000477">
    <property type="entry name" value="RT_dom"/>
</dbReference>
<name>A0A8S0ZW19_ARCPL</name>
<dbReference type="GO" id="GO:0071897">
    <property type="term" value="P:DNA biosynthetic process"/>
    <property type="evidence" value="ECO:0007669"/>
    <property type="project" value="UniProtKB-ARBA"/>
</dbReference>
<feature type="compositionally biased region" description="Polar residues" evidence="1">
    <location>
        <begin position="231"/>
        <end position="243"/>
    </location>
</feature>
<feature type="compositionally biased region" description="Polar residues" evidence="1">
    <location>
        <begin position="261"/>
        <end position="271"/>
    </location>
</feature>
<dbReference type="CDD" id="cd09275">
    <property type="entry name" value="RNase_HI_RT_DIRS1"/>
    <property type="match status" value="1"/>
</dbReference>
<evidence type="ECO:0000313" key="3">
    <source>
        <dbReference type="EMBL" id="CAB3236153.1"/>
    </source>
</evidence>
<reference evidence="3 4" key="1">
    <citation type="submission" date="2020-04" db="EMBL/GenBank/DDBJ databases">
        <authorList>
            <person name="Wallbank WR R."/>
            <person name="Pardo Diaz C."/>
            <person name="Kozak K."/>
            <person name="Martin S."/>
            <person name="Jiggins C."/>
            <person name="Moest M."/>
            <person name="Warren A I."/>
            <person name="Byers J.R.P. K."/>
            <person name="Montejo-Kovacevich G."/>
            <person name="Yen C E."/>
        </authorList>
    </citation>
    <scope>NUCLEOTIDE SEQUENCE [LARGE SCALE GENOMIC DNA]</scope>
</reference>
<dbReference type="PROSITE" id="PS50878">
    <property type="entry name" value="RT_POL"/>
    <property type="match status" value="1"/>
</dbReference>
<dbReference type="CDD" id="cd03714">
    <property type="entry name" value="RT_DIRS1"/>
    <property type="match status" value="1"/>
</dbReference>
<dbReference type="InterPro" id="IPR052055">
    <property type="entry name" value="Hepadnavirus_pol/RT"/>
</dbReference>
<dbReference type="OrthoDB" id="73875at2759"/>
<dbReference type="Proteomes" id="UP000494256">
    <property type="component" value="Unassembled WGS sequence"/>
</dbReference>
<comment type="caution">
    <text evidence="3">The sequence shown here is derived from an EMBL/GenBank/DDBJ whole genome shotgun (WGS) entry which is preliminary data.</text>
</comment>
<dbReference type="Pfam" id="PF00078">
    <property type="entry name" value="RVT_1"/>
    <property type="match status" value="1"/>
</dbReference>